<evidence type="ECO:0000256" key="3">
    <source>
        <dbReference type="ARBA" id="ARBA00022989"/>
    </source>
</evidence>
<accession>A0A9P4WZ22</accession>
<feature type="transmembrane region" description="Helical" evidence="5">
    <location>
        <begin position="37"/>
        <end position="53"/>
    </location>
</feature>
<feature type="transmembrane region" description="Helical" evidence="5">
    <location>
        <begin position="221"/>
        <end position="244"/>
    </location>
</feature>
<evidence type="ECO:0000256" key="2">
    <source>
        <dbReference type="ARBA" id="ARBA00022692"/>
    </source>
</evidence>
<feature type="transmembrane region" description="Helical" evidence="5">
    <location>
        <begin position="194"/>
        <end position="215"/>
    </location>
</feature>
<keyword evidence="3 5" id="KW-1133">Transmembrane helix</keyword>
<feature type="transmembrane region" description="Helical" evidence="5">
    <location>
        <begin position="458"/>
        <end position="476"/>
    </location>
</feature>
<feature type="transmembrane region" description="Helical" evidence="5">
    <location>
        <begin position="488"/>
        <end position="507"/>
    </location>
</feature>
<dbReference type="GO" id="GO:0016020">
    <property type="term" value="C:membrane"/>
    <property type="evidence" value="ECO:0007669"/>
    <property type="project" value="UniProtKB-SubCell"/>
</dbReference>
<gene>
    <name evidence="6" type="ORF">E8E12_010357</name>
</gene>
<feature type="transmembrane region" description="Helical" evidence="5">
    <location>
        <begin position="159"/>
        <end position="182"/>
    </location>
</feature>
<keyword evidence="7" id="KW-1185">Reference proteome</keyword>
<feature type="transmembrane region" description="Helical" evidence="5">
    <location>
        <begin position="350"/>
        <end position="369"/>
    </location>
</feature>
<feature type="transmembrane region" description="Helical" evidence="5">
    <location>
        <begin position="129"/>
        <end position="153"/>
    </location>
</feature>
<reference evidence="6" key="1">
    <citation type="submission" date="2019-04" db="EMBL/GenBank/DDBJ databases">
        <title>Sequencing of skin fungus with MAO and IRED activity.</title>
        <authorList>
            <person name="Marsaioli A.J."/>
            <person name="Bonatto J.M.C."/>
            <person name="Reis Junior O."/>
        </authorList>
    </citation>
    <scope>NUCLEOTIDE SEQUENCE</scope>
    <source>
        <strain evidence="6">28M1</strain>
    </source>
</reference>
<dbReference type="Gene3D" id="1.20.1250.20">
    <property type="entry name" value="MFS general substrate transporter like domains"/>
    <property type="match status" value="1"/>
</dbReference>
<evidence type="ECO:0000256" key="1">
    <source>
        <dbReference type="ARBA" id="ARBA00004141"/>
    </source>
</evidence>
<dbReference type="EMBL" id="SWKV01000006">
    <property type="protein sequence ID" value="KAF3045593.1"/>
    <property type="molecule type" value="Genomic_DNA"/>
</dbReference>
<protein>
    <submittedName>
        <fullName evidence="6">Uncharacterized protein</fullName>
    </submittedName>
</protein>
<evidence type="ECO:0000256" key="5">
    <source>
        <dbReference type="SAM" id="Phobius"/>
    </source>
</evidence>
<evidence type="ECO:0000313" key="6">
    <source>
        <dbReference type="EMBL" id="KAF3045593.1"/>
    </source>
</evidence>
<dbReference type="PANTHER" id="PTHR23507">
    <property type="entry name" value="ZGC:174356"/>
    <property type="match status" value="1"/>
</dbReference>
<proteinExistence type="predicted"/>
<evidence type="ECO:0000256" key="4">
    <source>
        <dbReference type="ARBA" id="ARBA00023136"/>
    </source>
</evidence>
<dbReference type="SUPFAM" id="SSF103473">
    <property type="entry name" value="MFS general substrate transporter"/>
    <property type="match status" value="1"/>
</dbReference>
<dbReference type="AlphaFoldDB" id="A0A9P4WZ22"/>
<name>A0A9P4WZ22_9PLEO</name>
<sequence length="509" mass="55516">MATATDGEALLPAALSAGSQSATIAPIRTNKHSIRPLIVLLILVHLSAVLYTLPLNRVIELRLCREYYELQDPSVIGGNGSIPEKLCKIDEVQRRLAWLQGIMETTLVVCDFLVTIPFSFIAEKYGVHVVLWCNLFPRIFMSVWAVLVGYFMHALPTKAIILGPFFALFGGECVLQSTVFALTSALASEYVQRASYFSYVSSTSYVVSFMGPTLASATMSWSIWLPFWINIGLLTCAIPTIMLLPATHKSTFTGFDPASPGCSIDSNIEEAGPLLSDNGSGPSRYANAFEKPRGIVETMHTIRKLGGLIRGRRNFQVLLCSFFLTALASSDTKLLVQYISKRYEWSFAQAGFMLSAKAIVNFTLLAIIVPRIIRMSMSKSTVHGFDVRLNFLGAETSILISVVGVLCVALAFKFWMLLAALMIYALGSALPVFTMSLVKSQLVALGHSDTQDFSIVMLTKTLGSLVGAPLMASLWIEAIQLGGVGLGLPYFISAIIYAMAALVVARLHF</sequence>
<keyword evidence="4 5" id="KW-0472">Membrane</keyword>
<dbReference type="InterPro" id="IPR036259">
    <property type="entry name" value="MFS_trans_sf"/>
</dbReference>
<dbReference type="OrthoDB" id="194139at2759"/>
<feature type="transmembrane region" description="Helical" evidence="5">
    <location>
        <begin position="389"/>
        <end position="412"/>
    </location>
</feature>
<dbReference type="Proteomes" id="UP000758155">
    <property type="component" value="Unassembled WGS sequence"/>
</dbReference>
<feature type="transmembrane region" description="Helical" evidence="5">
    <location>
        <begin position="98"/>
        <end position="122"/>
    </location>
</feature>
<dbReference type="PANTHER" id="PTHR23507:SF8">
    <property type="entry name" value="MFS GENERAL SUBSTRATE TRANSPORTER"/>
    <property type="match status" value="1"/>
</dbReference>
<feature type="transmembrane region" description="Helical" evidence="5">
    <location>
        <begin position="418"/>
        <end position="438"/>
    </location>
</feature>
<comment type="caution">
    <text evidence="6">The sequence shown here is derived from an EMBL/GenBank/DDBJ whole genome shotgun (WGS) entry which is preliminary data.</text>
</comment>
<organism evidence="6 7">
    <name type="scientific">Didymella heteroderae</name>
    <dbReference type="NCBI Taxonomy" id="1769908"/>
    <lineage>
        <taxon>Eukaryota</taxon>
        <taxon>Fungi</taxon>
        <taxon>Dikarya</taxon>
        <taxon>Ascomycota</taxon>
        <taxon>Pezizomycotina</taxon>
        <taxon>Dothideomycetes</taxon>
        <taxon>Pleosporomycetidae</taxon>
        <taxon>Pleosporales</taxon>
        <taxon>Pleosporineae</taxon>
        <taxon>Didymellaceae</taxon>
        <taxon>Didymella</taxon>
    </lineage>
</organism>
<dbReference type="GO" id="GO:0022857">
    <property type="term" value="F:transmembrane transporter activity"/>
    <property type="evidence" value="ECO:0007669"/>
    <property type="project" value="TreeGrafter"/>
</dbReference>
<comment type="subcellular location">
    <subcellularLocation>
        <location evidence="1">Membrane</location>
        <topology evidence="1">Multi-pass membrane protein</topology>
    </subcellularLocation>
</comment>
<evidence type="ECO:0000313" key="7">
    <source>
        <dbReference type="Proteomes" id="UP000758155"/>
    </source>
</evidence>
<keyword evidence="2 5" id="KW-0812">Transmembrane</keyword>